<organism evidence="2 3">
    <name type="scientific">Clostridium chauvoei</name>
    <dbReference type="NCBI Taxonomy" id="46867"/>
    <lineage>
        <taxon>Bacteria</taxon>
        <taxon>Bacillati</taxon>
        <taxon>Bacillota</taxon>
        <taxon>Clostridia</taxon>
        <taxon>Eubacteriales</taxon>
        <taxon>Clostridiaceae</taxon>
        <taxon>Clostridium</taxon>
    </lineage>
</organism>
<name>A0ABD4RG63_9CLOT</name>
<feature type="chain" id="PRO_5044742826" description="Lipoprotein" evidence="1">
    <location>
        <begin position="24"/>
        <end position="167"/>
    </location>
</feature>
<dbReference type="RefSeq" id="WP_021874790.1">
    <property type="nucleotide sequence ID" value="NZ_CP018624.1"/>
</dbReference>
<proteinExistence type="predicted"/>
<evidence type="ECO:0000313" key="3">
    <source>
        <dbReference type="Proteomes" id="UP000775179"/>
    </source>
</evidence>
<accession>A0ABD4RG63</accession>
<evidence type="ECO:0008006" key="4">
    <source>
        <dbReference type="Google" id="ProtNLM"/>
    </source>
</evidence>
<evidence type="ECO:0000256" key="1">
    <source>
        <dbReference type="SAM" id="SignalP"/>
    </source>
</evidence>
<sequence length="167" mass="19575">MKKLTTILLAMFISIIFECSCFAEDLTIVNPSLTKEENEILNKIDEFKSIDKNISFFAELAYKNKALNLKDDRKKNIKYEYNKINKFERDLLMDLRAENNNTNNYDPNKVKLLIGVSHYKLACENLISFIESDTSREEYIYFAKYTFYKSTGLDNLTNLERFLKGGI</sequence>
<protein>
    <recommendedName>
        <fullName evidence="4">Lipoprotein</fullName>
    </recommendedName>
</protein>
<keyword evidence="1" id="KW-0732">Signal</keyword>
<dbReference type="Proteomes" id="UP000775179">
    <property type="component" value="Unassembled WGS sequence"/>
</dbReference>
<comment type="caution">
    <text evidence="2">The sequence shown here is derived from an EMBL/GenBank/DDBJ whole genome shotgun (WGS) entry which is preliminary data.</text>
</comment>
<dbReference type="AlphaFoldDB" id="A0ABD4RG63"/>
<feature type="signal peptide" evidence="1">
    <location>
        <begin position="1"/>
        <end position="23"/>
    </location>
</feature>
<dbReference type="EMBL" id="JAIFTX010000004">
    <property type="protein sequence ID" value="MBX7289934.1"/>
    <property type="molecule type" value="Genomic_DNA"/>
</dbReference>
<dbReference type="KEGG" id="cchv:BTM20_02910"/>
<evidence type="ECO:0000313" key="2">
    <source>
        <dbReference type="EMBL" id="MBX7289934.1"/>
    </source>
</evidence>
<reference evidence="2 3" key="1">
    <citation type="submission" date="2021-08" db="EMBL/GenBank/DDBJ databases">
        <title>Genome sequence analysis of Clostridium chauvoei strains of European origin and evaluation of typing options for outbreak investigations.</title>
        <authorList>
            <person name="Abdel-Glil M."/>
            <person name="Thomas P."/>
            <person name="Seyboldt C."/>
        </authorList>
    </citation>
    <scope>NUCLEOTIDE SEQUENCE [LARGE SCALE GENOMIC DNA]</scope>
    <source>
        <strain evidence="2 3">S0260-09</strain>
    </source>
</reference>
<dbReference type="GeneID" id="66300802"/>
<gene>
    <name evidence="2" type="ORF">K4H94_02565</name>
</gene>